<keyword evidence="2" id="KW-1185">Reference proteome</keyword>
<gene>
    <name evidence="1" type="ORF">HPB51_000496</name>
</gene>
<reference evidence="1" key="1">
    <citation type="journal article" date="2020" name="Cell">
        <title>Large-Scale Comparative Analyses of Tick Genomes Elucidate Their Genetic Diversity and Vector Capacities.</title>
        <authorList>
            <consortium name="Tick Genome and Microbiome Consortium (TIGMIC)"/>
            <person name="Jia N."/>
            <person name="Wang J."/>
            <person name="Shi W."/>
            <person name="Du L."/>
            <person name="Sun Y."/>
            <person name="Zhan W."/>
            <person name="Jiang J.F."/>
            <person name="Wang Q."/>
            <person name="Zhang B."/>
            <person name="Ji P."/>
            <person name="Bell-Sakyi L."/>
            <person name="Cui X.M."/>
            <person name="Yuan T.T."/>
            <person name="Jiang B.G."/>
            <person name="Yang W.F."/>
            <person name="Lam T.T."/>
            <person name="Chang Q.C."/>
            <person name="Ding S.J."/>
            <person name="Wang X.J."/>
            <person name="Zhu J.G."/>
            <person name="Ruan X.D."/>
            <person name="Zhao L."/>
            <person name="Wei J.T."/>
            <person name="Ye R.Z."/>
            <person name="Que T.C."/>
            <person name="Du C.H."/>
            <person name="Zhou Y.H."/>
            <person name="Cheng J.X."/>
            <person name="Dai P.F."/>
            <person name="Guo W.B."/>
            <person name="Han X.H."/>
            <person name="Huang E.J."/>
            <person name="Li L.F."/>
            <person name="Wei W."/>
            <person name="Gao Y.C."/>
            <person name="Liu J.Z."/>
            <person name="Shao H.Z."/>
            <person name="Wang X."/>
            <person name="Wang C.C."/>
            <person name="Yang T.C."/>
            <person name="Huo Q.B."/>
            <person name="Li W."/>
            <person name="Chen H.Y."/>
            <person name="Chen S.E."/>
            <person name="Zhou L.G."/>
            <person name="Ni X.B."/>
            <person name="Tian J.H."/>
            <person name="Sheng Y."/>
            <person name="Liu T."/>
            <person name="Pan Y.S."/>
            <person name="Xia L.Y."/>
            <person name="Li J."/>
            <person name="Zhao F."/>
            <person name="Cao W.C."/>
        </authorList>
    </citation>
    <scope>NUCLEOTIDE SEQUENCE</scope>
    <source>
        <strain evidence="1">Rmic-2018</strain>
    </source>
</reference>
<dbReference type="EMBL" id="JABSTU010000006">
    <property type="protein sequence ID" value="KAH8026959.1"/>
    <property type="molecule type" value="Genomic_DNA"/>
</dbReference>
<sequence length="127" mass="14429">MPFAACTCSCKSNTGIHLYTGDGFSMGKNATARRMFRQQWLQDHNLKDWVAPSEKGEAFVRCKICSCDIREHCADLTKHAETRKHRTRISPKDQHRLRDVVAPVLAVEEKQKSCALKIAFSPLALRQ</sequence>
<proteinExistence type="predicted"/>
<dbReference type="Proteomes" id="UP000821866">
    <property type="component" value="Chromosome 4"/>
</dbReference>
<organism evidence="1 2">
    <name type="scientific">Rhipicephalus microplus</name>
    <name type="common">Cattle tick</name>
    <name type="synonym">Boophilus microplus</name>
    <dbReference type="NCBI Taxonomy" id="6941"/>
    <lineage>
        <taxon>Eukaryota</taxon>
        <taxon>Metazoa</taxon>
        <taxon>Ecdysozoa</taxon>
        <taxon>Arthropoda</taxon>
        <taxon>Chelicerata</taxon>
        <taxon>Arachnida</taxon>
        <taxon>Acari</taxon>
        <taxon>Parasitiformes</taxon>
        <taxon>Ixodida</taxon>
        <taxon>Ixodoidea</taxon>
        <taxon>Ixodidae</taxon>
        <taxon>Rhipicephalinae</taxon>
        <taxon>Rhipicephalus</taxon>
        <taxon>Boophilus</taxon>
    </lineage>
</organism>
<accession>A0A9J6DXM3</accession>
<comment type="caution">
    <text evidence="1">The sequence shown here is derived from an EMBL/GenBank/DDBJ whole genome shotgun (WGS) entry which is preliminary data.</text>
</comment>
<evidence type="ECO:0000313" key="1">
    <source>
        <dbReference type="EMBL" id="KAH8026959.1"/>
    </source>
</evidence>
<reference evidence="1" key="2">
    <citation type="submission" date="2021-09" db="EMBL/GenBank/DDBJ databases">
        <authorList>
            <person name="Jia N."/>
            <person name="Wang J."/>
            <person name="Shi W."/>
            <person name="Du L."/>
            <person name="Sun Y."/>
            <person name="Zhan W."/>
            <person name="Jiang J."/>
            <person name="Wang Q."/>
            <person name="Zhang B."/>
            <person name="Ji P."/>
            <person name="Sakyi L.B."/>
            <person name="Cui X."/>
            <person name="Yuan T."/>
            <person name="Jiang B."/>
            <person name="Yang W."/>
            <person name="Lam T.T.-Y."/>
            <person name="Chang Q."/>
            <person name="Ding S."/>
            <person name="Wang X."/>
            <person name="Zhu J."/>
            <person name="Ruan X."/>
            <person name="Zhao L."/>
            <person name="Wei J."/>
            <person name="Que T."/>
            <person name="Du C."/>
            <person name="Cheng J."/>
            <person name="Dai P."/>
            <person name="Han X."/>
            <person name="Huang E."/>
            <person name="Gao Y."/>
            <person name="Liu J."/>
            <person name="Shao H."/>
            <person name="Ye R."/>
            <person name="Li L."/>
            <person name="Wei W."/>
            <person name="Wang X."/>
            <person name="Wang C."/>
            <person name="Huo Q."/>
            <person name="Li W."/>
            <person name="Guo W."/>
            <person name="Chen H."/>
            <person name="Chen S."/>
            <person name="Zhou L."/>
            <person name="Zhou L."/>
            <person name="Ni X."/>
            <person name="Tian J."/>
            <person name="Zhou Y."/>
            <person name="Sheng Y."/>
            <person name="Liu T."/>
            <person name="Pan Y."/>
            <person name="Xia L."/>
            <person name="Li J."/>
            <person name="Zhao F."/>
            <person name="Cao W."/>
        </authorList>
    </citation>
    <scope>NUCLEOTIDE SEQUENCE</scope>
    <source>
        <strain evidence="1">Rmic-2018</strain>
        <tissue evidence="1">Larvae</tissue>
    </source>
</reference>
<name>A0A9J6DXM3_RHIMP</name>
<dbReference type="AlphaFoldDB" id="A0A9J6DXM3"/>
<evidence type="ECO:0000313" key="2">
    <source>
        <dbReference type="Proteomes" id="UP000821866"/>
    </source>
</evidence>
<protein>
    <submittedName>
        <fullName evidence="1">Uncharacterized protein</fullName>
    </submittedName>
</protein>